<accession>A0AAD7ZTV3</accession>
<dbReference type="EMBL" id="JASPKZ010007008">
    <property type="protein sequence ID" value="KAJ9586563.1"/>
    <property type="molecule type" value="Genomic_DNA"/>
</dbReference>
<dbReference type="Gene3D" id="3.40.50.720">
    <property type="entry name" value="NAD(P)-binding Rossmann-like Domain"/>
    <property type="match status" value="1"/>
</dbReference>
<sequence>MAAKIGIIGSGLIGRSWAMLFAGAGYNVVIYDIDQNQISSALKDIEVQFKKLESQKLLRGKLSAAQQYALVKGSTNLEDAVRGAVLVQECVPENMDLKRKVYVGVDKVMDDKTILSSSTSTFLPSKLSDGLKHKNHFIVSHP</sequence>
<name>A0AAD7ZTV3_DIPPU</name>
<dbReference type="Pfam" id="PF02737">
    <property type="entry name" value="3HCDH_N"/>
    <property type="match status" value="1"/>
</dbReference>
<dbReference type="GO" id="GO:0006631">
    <property type="term" value="P:fatty acid metabolic process"/>
    <property type="evidence" value="ECO:0007669"/>
    <property type="project" value="InterPro"/>
</dbReference>
<gene>
    <name evidence="2" type="ORF">L9F63_028394</name>
</gene>
<reference evidence="2" key="2">
    <citation type="submission" date="2023-05" db="EMBL/GenBank/DDBJ databases">
        <authorList>
            <person name="Fouks B."/>
        </authorList>
    </citation>
    <scope>NUCLEOTIDE SEQUENCE</scope>
    <source>
        <strain evidence="2">Stay&amp;Tobe</strain>
        <tissue evidence="2">Testes</tissue>
    </source>
</reference>
<dbReference type="PANTHER" id="PTHR48075">
    <property type="entry name" value="3-HYDROXYACYL-COA DEHYDROGENASE FAMILY PROTEIN"/>
    <property type="match status" value="1"/>
</dbReference>
<dbReference type="InterPro" id="IPR036291">
    <property type="entry name" value="NAD(P)-bd_dom_sf"/>
</dbReference>
<dbReference type="InterPro" id="IPR006176">
    <property type="entry name" value="3-OHacyl-CoA_DH_NAD-bd"/>
</dbReference>
<evidence type="ECO:0000313" key="3">
    <source>
        <dbReference type="Proteomes" id="UP001233999"/>
    </source>
</evidence>
<feature type="domain" description="3-hydroxyacyl-CoA dehydrogenase NAD binding" evidence="1">
    <location>
        <begin position="4"/>
        <end position="142"/>
    </location>
</feature>
<dbReference type="AlphaFoldDB" id="A0AAD7ZTV3"/>
<keyword evidence="3" id="KW-1185">Reference proteome</keyword>
<dbReference type="SUPFAM" id="SSF51735">
    <property type="entry name" value="NAD(P)-binding Rossmann-fold domains"/>
    <property type="match status" value="1"/>
</dbReference>
<dbReference type="GO" id="GO:0070403">
    <property type="term" value="F:NAD+ binding"/>
    <property type="evidence" value="ECO:0007669"/>
    <property type="project" value="InterPro"/>
</dbReference>
<protein>
    <recommendedName>
        <fullName evidence="1">3-hydroxyacyl-CoA dehydrogenase NAD binding domain-containing protein</fullName>
    </recommendedName>
</protein>
<evidence type="ECO:0000313" key="2">
    <source>
        <dbReference type="EMBL" id="KAJ9586563.1"/>
    </source>
</evidence>
<dbReference type="Proteomes" id="UP001233999">
    <property type="component" value="Unassembled WGS sequence"/>
</dbReference>
<comment type="caution">
    <text evidence="2">The sequence shown here is derived from an EMBL/GenBank/DDBJ whole genome shotgun (WGS) entry which is preliminary data.</text>
</comment>
<evidence type="ECO:0000259" key="1">
    <source>
        <dbReference type="Pfam" id="PF02737"/>
    </source>
</evidence>
<dbReference type="GO" id="GO:0050104">
    <property type="term" value="F:L-gulonate 3-dehydrogenase activity"/>
    <property type="evidence" value="ECO:0007669"/>
    <property type="project" value="TreeGrafter"/>
</dbReference>
<feature type="non-terminal residue" evidence="2">
    <location>
        <position position="1"/>
    </location>
</feature>
<reference evidence="2" key="1">
    <citation type="journal article" date="2023" name="IScience">
        <title>Live-bearing cockroach genome reveals convergent evolutionary mechanisms linked to viviparity in insects and beyond.</title>
        <authorList>
            <person name="Fouks B."/>
            <person name="Harrison M.C."/>
            <person name="Mikhailova A.A."/>
            <person name="Marchal E."/>
            <person name="English S."/>
            <person name="Carruthers M."/>
            <person name="Jennings E.C."/>
            <person name="Chiamaka E.L."/>
            <person name="Frigard R.A."/>
            <person name="Pippel M."/>
            <person name="Attardo G.M."/>
            <person name="Benoit J.B."/>
            <person name="Bornberg-Bauer E."/>
            <person name="Tobe S.S."/>
        </authorList>
    </citation>
    <scope>NUCLEOTIDE SEQUENCE</scope>
    <source>
        <strain evidence="2">Stay&amp;Tobe</strain>
    </source>
</reference>
<dbReference type="PANTHER" id="PTHR48075:SF1">
    <property type="entry name" value="LAMBDA-CRYSTALLIN HOMOLOG"/>
    <property type="match status" value="1"/>
</dbReference>
<proteinExistence type="predicted"/>
<organism evidence="2 3">
    <name type="scientific">Diploptera punctata</name>
    <name type="common">Pacific beetle cockroach</name>
    <dbReference type="NCBI Taxonomy" id="6984"/>
    <lineage>
        <taxon>Eukaryota</taxon>
        <taxon>Metazoa</taxon>
        <taxon>Ecdysozoa</taxon>
        <taxon>Arthropoda</taxon>
        <taxon>Hexapoda</taxon>
        <taxon>Insecta</taxon>
        <taxon>Pterygota</taxon>
        <taxon>Neoptera</taxon>
        <taxon>Polyneoptera</taxon>
        <taxon>Dictyoptera</taxon>
        <taxon>Blattodea</taxon>
        <taxon>Blaberoidea</taxon>
        <taxon>Blaberidae</taxon>
        <taxon>Diplopterinae</taxon>
        <taxon>Diploptera</taxon>
    </lineage>
</organism>